<sequence>MTEDLYKLKSFTGDNRLVESYPIDATESDVGTRNVTSSVLALFQDYPRSLLNFGAACCIILSIVGIPSNVISAIAIARYPRLKKNVTTLFIINLCIADCLFCGFTLPLAASTFLQRGWIHGEALCVLFPLIRYSNGAVSLQSVVAIAINRYILICHPKIYKRIYQRHWLVAMIALIWIFAFSLLLPPLIQVWGKLGFDPKSGTCTILEVDGKSPKTFLFIFSFVFTSIVFAYCYSRIYFVVRKNQKNVQEQKRNTFSKCYDSIEQASSSYKNSSFSPSIELPDQSEIPSLKSSLASKMDKKLSKDIKLLRMIFVIFLMFVVCYLPMTLVKVLKVEEKIPVVHVLGHIFIYLSACINPIIYVLMSKEYRQAYKNLYCCYQDPNVSSSGQT</sequence>
<comment type="subcellular location">
    <subcellularLocation>
        <location evidence="1">Cell membrane</location>
        <topology evidence="1">Multi-pass membrane protein</topology>
    </subcellularLocation>
</comment>
<evidence type="ECO:0000256" key="7">
    <source>
        <dbReference type="ARBA" id="ARBA00023136"/>
    </source>
</evidence>
<dbReference type="InterPro" id="IPR017452">
    <property type="entry name" value="GPCR_Rhodpsn_7TM"/>
</dbReference>
<evidence type="ECO:0000256" key="8">
    <source>
        <dbReference type="ARBA" id="ARBA00023170"/>
    </source>
</evidence>
<gene>
    <name evidence="14" type="primary">LOC106476613</name>
</gene>
<dbReference type="InterPro" id="IPR000276">
    <property type="entry name" value="GPCR_Rhodpsn"/>
</dbReference>
<evidence type="ECO:0000256" key="6">
    <source>
        <dbReference type="ARBA" id="ARBA00023040"/>
    </source>
</evidence>
<evidence type="ECO:0000256" key="11">
    <source>
        <dbReference type="SAM" id="Phobius"/>
    </source>
</evidence>
<reference evidence="14" key="1">
    <citation type="submission" date="2025-08" db="UniProtKB">
        <authorList>
            <consortium name="RefSeq"/>
        </authorList>
    </citation>
    <scope>IDENTIFICATION</scope>
    <source>
        <tissue evidence="14">Muscle</tissue>
    </source>
</reference>
<keyword evidence="7 11" id="KW-0472">Membrane</keyword>
<keyword evidence="3" id="KW-1003">Cell membrane</keyword>
<dbReference type="GeneID" id="106476613"/>
<dbReference type="SMART" id="SM01381">
    <property type="entry name" value="7TM_GPCR_Srsx"/>
    <property type="match status" value="1"/>
</dbReference>
<dbReference type="PRINTS" id="PR00237">
    <property type="entry name" value="GPCRRHODOPSN"/>
</dbReference>
<feature type="transmembrane region" description="Helical" evidence="11">
    <location>
        <begin position="53"/>
        <end position="77"/>
    </location>
</feature>
<dbReference type="PROSITE" id="PS50262">
    <property type="entry name" value="G_PROTEIN_RECEP_F1_2"/>
    <property type="match status" value="1"/>
</dbReference>
<dbReference type="PANTHER" id="PTHR24228">
    <property type="entry name" value="B2 BRADYKININ RECEPTOR/ANGIOTENSIN II RECEPTOR"/>
    <property type="match status" value="1"/>
</dbReference>
<proteinExistence type="inferred from homology"/>
<keyword evidence="6 10" id="KW-0297">G-protein coupled receptor</keyword>
<evidence type="ECO:0000256" key="5">
    <source>
        <dbReference type="ARBA" id="ARBA00022989"/>
    </source>
</evidence>
<dbReference type="SUPFAM" id="SSF81321">
    <property type="entry name" value="Family A G protein-coupled receptor-like"/>
    <property type="match status" value="1"/>
</dbReference>
<feature type="transmembrane region" description="Helical" evidence="11">
    <location>
        <begin position="130"/>
        <end position="148"/>
    </location>
</feature>
<evidence type="ECO:0000259" key="12">
    <source>
        <dbReference type="PROSITE" id="PS50262"/>
    </source>
</evidence>
<keyword evidence="9 10" id="KW-0807">Transducer</keyword>
<dbReference type="PROSITE" id="PS00237">
    <property type="entry name" value="G_PROTEIN_RECEP_F1_1"/>
    <property type="match status" value="1"/>
</dbReference>
<comment type="similarity">
    <text evidence="2 10">Belongs to the G-protein coupled receptor 1 family.</text>
</comment>
<keyword evidence="5 11" id="KW-1133">Transmembrane helix</keyword>
<organism evidence="13 14">
    <name type="scientific">Limulus polyphemus</name>
    <name type="common">Atlantic horseshoe crab</name>
    <dbReference type="NCBI Taxonomy" id="6850"/>
    <lineage>
        <taxon>Eukaryota</taxon>
        <taxon>Metazoa</taxon>
        <taxon>Ecdysozoa</taxon>
        <taxon>Arthropoda</taxon>
        <taxon>Chelicerata</taxon>
        <taxon>Merostomata</taxon>
        <taxon>Xiphosura</taxon>
        <taxon>Limulidae</taxon>
        <taxon>Limulus</taxon>
    </lineage>
</organism>
<evidence type="ECO:0000256" key="2">
    <source>
        <dbReference type="ARBA" id="ARBA00010663"/>
    </source>
</evidence>
<dbReference type="Pfam" id="PF00001">
    <property type="entry name" value="7tm_1"/>
    <property type="match status" value="1"/>
</dbReference>
<evidence type="ECO:0000256" key="1">
    <source>
        <dbReference type="ARBA" id="ARBA00004651"/>
    </source>
</evidence>
<feature type="transmembrane region" description="Helical" evidence="11">
    <location>
        <begin position="217"/>
        <end position="239"/>
    </location>
</feature>
<evidence type="ECO:0000313" key="13">
    <source>
        <dbReference type="Proteomes" id="UP000694941"/>
    </source>
</evidence>
<keyword evidence="8 10" id="KW-0675">Receptor</keyword>
<dbReference type="CDD" id="cd15210">
    <property type="entry name" value="7tmA_GPR84-like"/>
    <property type="match status" value="1"/>
</dbReference>
<dbReference type="Gene3D" id="1.20.1070.10">
    <property type="entry name" value="Rhodopsin 7-helix transmembrane proteins"/>
    <property type="match status" value="1"/>
</dbReference>
<evidence type="ECO:0000256" key="10">
    <source>
        <dbReference type="RuleBase" id="RU000688"/>
    </source>
</evidence>
<accession>A0ABM1C1R5</accession>
<name>A0ABM1C1R5_LIMPO</name>
<evidence type="ECO:0000256" key="3">
    <source>
        <dbReference type="ARBA" id="ARBA00022475"/>
    </source>
</evidence>
<dbReference type="PANTHER" id="PTHR24228:SF74">
    <property type="entry name" value="G-PROTEIN COUPLED RECEPTORS FAMILY 1 PROFILE DOMAIN-CONTAINING PROTEIN"/>
    <property type="match status" value="1"/>
</dbReference>
<evidence type="ECO:0000313" key="14">
    <source>
        <dbReference type="RefSeq" id="XP_013792712.1"/>
    </source>
</evidence>
<keyword evidence="13" id="KW-1185">Reference proteome</keyword>
<keyword evidence="4 10" id="KW-0812">Transmembrane</keyword>
<protein>
    <submittedName>
        <fullName evidence="14">G-protein coupled receptor moody-like</fullName>
    </submittedName>
</protein>
<dbReference type="RefSeq" id="XP_013792712.1">
    <property type="nucleotide sequence ID" value="XM_013937258.2"/>
</dbReference>
<evidence type="ECO:0000256" key="9">
    <source>
        <dbReference type="ARBA" id="ARBA00023224"/>
    </source>
</evidence>
<feature type="transmembrane region" description="Helical" evidence="11">
    <location>
        <begin position="340"/>
        <end position="363"/>
    </location>
</feature>
<evidence type="ECO:0000256" key="4">
    <source>
        <dbReference type="ARBA" id="ARBA00022692"/>
    </source>
</evidence>
<feature type="domain" description="G-protein coupled receptors family 1 profile" evidence="12">
    <location>
        <begin position="68"/>
        <end position="360"/>
    </location>
</feature>
<feature type="transmembrane region" description="Helical" evidence="11">
    <location>
        <begin position="89"/>
        <end position="110"/>
    </location>
</feature>
<feature type="transmembrane region" description="Helical" evidence="11">
    <location>
        <begin position="168"/>
        <end position="189"/>
    </location>
</feature>
<dbReference type="Proteomes" id="UP000694941">
    <property type="component" value="Unplaced"/>
</dbReference>
<feature type="transmembrane region" description="Helical" evidence="11">
    <location>
        <begin position="308"/>
        <end position="328"/>
    </location>
</feature>